<name>A0A1Y6B6H8_9BACT</name>
<dbReference type="AlphaFoldDB" id="A0A1Y6B6H8"/>
<dbReference type="EMBL" id="FWZT01000001">
    <property type="protein sequence ID" value="SME90640.1"/>
    <property type="molecule type" value="Genomic_DNA"/>
</dbReference>
<keyword evidence="2" id="KW-1185">Reference proteome</keyword>
<gene>
    <name evidence="1" type="ORF">SAMN06296036_101382</name>
</gene>
<evidence type="ECO:0000313" key="2">
    <source>
        <dbReference type="Proteomes" id="UP000192907"/>
    </source>
</evidence>
<reference evidence="2" key="1">
    <citation type="submission" date="2017-04" db="EMBL/GenBank/DDBJ databases">
        <authorList>
            <person name="Varghese N."/>
            <person name="Submissions S."/>
        </authorList>
    </citation>
    <scope>NUCLEOTIDE SEQUENCE [LARGE SCALE GENOMIC DNA]</scope>
    <source>
        <strain evidence="2">RKEM611</strain>
    </source>
</reference>
<dbReference type="STRING" id="1513793.SAMN06296036_101382"/>
<sequence length="143" mass="16503">MRITYLYVALLLAEVSQAKSLPPVGKRVYIIEDEALYAPVTIKGEQKPLRRRGVLRDPIPLGEAGLTRRREIEFRDPGMEPRKESQLKFSSLAIKGRIASPRVQFQLEPLDLYRADQELNIPLKTRLFRQASQQEHHARKSSR</sequence>
<organism evidence="1 2">
    <name type="scientific">Pseudobacteriovorax antillogorgiicola</name>
    <dbReference type="NCBI Taxonomy" id="1513793"/>
    <lineage>
        <taxon>Bacteria</taxon>
        <taxon>Pseudomonadati</taxon>
        <taxon>Bdellovibrionota</taxon>
        <taxon>Oligoflexia</taxon>
        <taxon>Oligoflexales</taxon>
        <taxon>Pseudobacteriovoracaceae</taxon>
        <taxon>Pseudobacteriovorax</taxon>
    </lineage>
</organism>
<accession>A0A1Y6B6H8</accession>
<dbReference type="RefSeq" id="WP_132314503.1">
    <property type="nucleotide sequence ID" value="NZ_FWZT01000001.1"/>
</dbReference>
<proteinExistence type="predicted"/>
<protein>
    <submittedName>
        <fullName evidence="1">Uncharacterized protein</fullName>
    </submittedName>
</protein>
<evidence type="ECO:0000313" key="1">
    <source>
        <dbReference type="EMBL" id="SME90640.1"/>
    </source>
</evidence>
<dbReference type="Proteomes" id="UP000192907">
    <property type="component" value="Unassembled WGS sequence"/>
</dbReference>